<dbReference type="PANTHER" id="PTHR12677:SF59">
    <property type="entry name" value="GOLGI APPARATUS MEMBRANE PROTEIN TVP38-RELATED"/>
    <property type="match status" value="1"/>
</dbReference>
<proteinExistence type="inferred from homology"/>
<accession>A0ABW5IUV9</accession>
<dbReference type="InterPro" id="IPR032816">
    <property type="entry name" value="VTT_dom"/>
</dbReference>
<feature type="domain" description="VTT" evidence="7">
    <location>
        <begin position="79"/>
        <end position="190"/>
    </location>
</feature>
<feature type="transmembrane region" description="Helical" evidence="6">
    <location>
        <begin position="200"/>
        <end position="218"/>
    </location>
</feature>
<gene>
    <name evidence="8" type="ORF">ACFSTG_02435</name>
</gene>
<evidence type="ECO:0000256" key="3">
    <source>
        <dbReference type="ARBA" id="ARBA00022692"/>
    </source>
</evidence>
<evidence type="ECO:0000256" key="1">
    <source>
        <dbReference type="ARBA" id="ARBA00004651"/>
    </source>
</evidence>
<dbReference type="EMBL" id="JBHULT010000005">
    <property type="protein sequence ID" value="MFD2516738.1"/>
    <property type="molecule type" value="Genomic_DNA"/>
</dbReference>
<name>A0ABW5IUV9_9FLAO</name>
<dbReference type="RefSeq" id="WP_380748106.1">
    <property type="nucleotide sequence ID" value="NZ_JBHULT010000005.1"/>
</dbReference>
<reference evidence="9" key="1">
    <citation type="journal article" date="2019" name="Int. J. Syst. Evol. Microbiol.">
        <title>The Global Catalogue of Microorganisms (GCM) 10K type strain sequencing project: providing services to taxonomists for standard genome sequencing and annotation.</title>
        <authorList>
            <consortium name="The Broad Institute Genomics Platform"/>
            <consortium name="The Broad Institute Genome Sequencing Center for Infectious Disease"/>
            <person name="Wu L."/>
            <person name="Ma J."/>
        </authorList>
    </citation>
    <scope>NUCLEOTIDE SEQUENCE [LARGE SCALE GENOMIC DNA]</scope>
    <source>
        <strain evidence="9">KCTC 42585</strain>
    </source>
</reference>
<organism evidence="8 9">
    <name type="scientific">Salinimicrobium flavum</name>
    <dbReference type="NCBI Taxonomy" id="1737065"/>
    <lineage>
        <taxon>Bacteria</taxon>
        <taxon>Pseudomonadati</taxon>
        <taxon>Bacteroidota</taxon>
        <taxon>Flavobacteriia</taxon>
        <taxon>Flavobacteriales</taxon>
        <taxon>Flavobacteriaceae</taxon>
        <taxon>Salinimicrobium</taxon>
    </lineage>
</organism>
<comment type="similarity">
    <text evidence="6">Belongs to the TVP38/TMEM64 family.</text>
</comment>
<feature type="transmembrane region" description="Helical" evidence="6">
    <location>
        <begin position="173"/>
        <end position="191"/>
    </location>
</feature>
<keyword evidence="4 6" id="KW-1133">Transmembrane helix</keyword>
<evidence type="ECO:0000256" key="6">
    <source>
        <dbReference type="RuleBase" id="RU366058"/>
    </source>
</evidence>
<keyword evidence="3 6" id="KW-0812">Transmembrane</keyword>
<evidence type="ECO:0000313" key="9">
    <source>
        <dbReference type="Proteomes" id="UP001597468"/>
    </source>
</evidence>
<keyword evidence="9" id="KW-1185">Reference proteome</keyword>
<comment type="caution">
    <text evidence="8">The sequence shown here is derived from an EMBL/GenBank/DDBJ whole genome shotgun (WGS) entry which is preliminary data.</text>
</comment>
<dbReference type="PANTHER" id="PTHR12677">
    <property type="entry name" value="GOLGI APPARATUS MEMBRANE PROTEIN TVP38-RELATED"/>
    <property type="match status" value="1"/>
</dbReference>
<keyword evidence="2 6" id="KW-1003">Cell membrane</keyword>
<protein>
    <recommendedName>
        <fullName evidence="6">TVP38/TMEM64 family membrane protein</fullName>
    </recommendedName>
</protein>
<evidence type="ECO:0000256" key="4">
    <source>
        <dbReference type="ARBA" id="ARBA00022989"/>
    </source>
</evidence>
<keyword evidence="5 6" id="KW-0472">Membrane</keyword>
<dbReference type="InterPro" id="IPR015414">
    <property type="entry name" value="TMEM64"/>
</dbReference>
<feature type="transmembrane region" description="Helical" evidence="6">
    <location>
        <begin position="94"/>
        <end position="115"/>
    </location>
</feature>
<dbReference type="Pfam" id="PF09335">
    <property type="entry name" value="VTT_dom"/>
    <property type="match status" value="1"/>
</dbReference>
<comment type="subcellular location">
    <subcellularLocation>
        <location evidence="1 6">Cell membrane</location>
        <topology evidence="1 6">Multi-pass membrane protein</topology>
    </subcellularLocation>
</comment>
<sequence>MAKSFFGQYLSFILSGILILGLVALYFYDPRFREGAIEAWRVLLSEDREIIGNYVDQFGIWGPVPIILFVVLQMFLIVFPSWLPIIVSVLAYGFWWGILINLIGVGVASTIGYHIGKKLKGVFLGKKKFEKMDFRVSNYAFGTIILFRISPFFSNDAISFIAGIFKMSFKKFILATYTGMILLSIAVAYFSKDLDRLENGLYWVGGLGAVLYIFYIYMDYKKRKNA</sequence>
<evidence type="ECO:0000259" key="7">
    <source>
        <dbReference type="Pfam" id="PF09335"/>
    </source>
</evidence>
<evidence type="ECO:0000256" key="5">
    <source>
        <dbReference type="ARBA" id="ARBA00023136"/>
    </source>
</evidence>
<feature type="transmembrane region" description="Helical" evidence="6">
    <location>
        <begin position="6"/>
        <end position="28"/>
    </location>
</feature>
<evidence type="ECO:0000313" key="8">
    <source>
        <dbReference type="EMBL" id="MFD2516738.1"/>
    </source>
</evidence>
<dbReference type="Proteomes" id="UP001597468">
    <property type="component" value="Unassembled WGS sequence"/>
</dbReference>
<feature type="transmembrane region" description="Helical" evidence="6">
    <location>
        <begin position="58"/>
        <end position="82"/>
    </location>
</feature>
<evidence type="ECO:0000256" key="2">
    <source>
        <dbReference type="ARBA" id="ARBA00022475"/>
    </source>
</evidence>